<evidence type="ECO:0000313" key="2">
    <source>
        <dbReference type="EMBL" id="MFD1514190.1"/>
    </source>
</evidence>
<accession>A0ABD6AXG1</accession>
<reference evidence="2 3" key="1">
    <citation type="journal article" date="2019" name="Int. J. Syst. Evol. Microbiol.">
        <title>The Global Catalogue of Microorganisms (GCM) 10K type strain sequencing project: providing services to taxonomists for standard genome sequencing and annotation.</title>
        <authorList>
            <consortium name="The Broad Institute Genomics Platform"/>
            <consortium name="The Broad Institute Genome Sequencing Center for Infectious Disease"/>
            <person name="Wu L."/>
            <person name="Ma J."/>
        </authorList>
    </citation>
    <scope>NUCLEOTIDE SEQUENCE [LARGE SCALE GENOMIC DNA]</scope>
    <source>
        <strain evidence="2 3">CGMCC 1.12563</strain>
    </source>
</reference>
<feature type="region of interest" description="Disordered" evidence="1">
    <location>
        <begin position="17"/>
        <end position="79"/>
    </location>
</feature>
<evidence type="ECO:0008006" key="4">
    <source>
        <dbReference type="Google" id="ProtNLM"/>
    </source>
</evidence>
<feature type="compositionally biased region" description="Low complexity" evidence="1">
    <location>
        <begin position="51"/>
        <end position="68"/>
    </location>
</feature>
<organism evidence="2 3">
    <name type="scientific">Halomarina rubra</name>
    <dbReference type="NCBI Taxonomy" id="2071873"/>
    <lineage>
        <taxon>Archaea</taxon>
        <taxon>Methanobacteriati</taxon>
        <taxon>Methanobacteriota</taxon>
        <taxon>Stenosarchaea group</taxon>
        <taxon>Halobacteria</taxon>
        <taxon>Halobacteriales</taxon>
        <taxon>Natronomonadaceae</taxon>
        <taxon>Halomarina</taxon>
    </lineage>
</organism>
<gene>
    <name evidence="2" type="ORF">ACFSBT_12980</name>
</gene>
<protein>
    <recommendedName>
        <fullName evidence="4">Preprotein translocase subunit SecD</fullName>
    </recommendedName>
</protein>
<dbReference type="Proteomes" id="UP001597187">
    <property type="component" value="Unassembled WGS sequence"/>
</dbReference>
<dbReference type="RefSeq" id="WP_250874162.1">
    <property type="nucleotide sequence ID" value="NZ_JALXFV010000007.1"/>
</dbReference>
<dbReference type="PROSITE" id="PS51257">
    <property type="entry name" value="PROKAR_LIPOPROTEIN"/>
    <property type="match status" value="1"/>
</dbReference>
<evidence type="ECO:0000313" key="3">
    <source>
        <dbReference type="Proteomes" id="UP001597187"/>
    </source>
</evidence>
<dbReference type="AlphaFoldDB" id="A0ABD6AXG1"/>
<proteinExistence type="predicted"/>
<dbReference type="EMBL" id="JBHUDC010000007">
    <property type="protein sequence ID" value="MFD1514190.1"/>
    <property type="molecule type" value="Genomic_DNA"/>
</dbReference>
<keyword evidence="3" id="KW-1185">Reference proteome</keyword>
<sequence>MPSRRQVLAVGALFAVGGSGCLSDSPSDETSETEMATDAPNTGASDRDDGTTTTETSTTQTATARGDTPMTDMNDTAKGSRLQMTVTHDGEERDLVTGSAVDTVDDIERDANSNKFVVPITLTDSGATTFTNSLEAFGAFEEPTAYELSTYFDGERITTATLGESLARVMESGEWDGRFVVSVADRATAERLRESFAAE</sequence>
<comment type="caution">
    <text evidence="2">The sequence shown here is derived from an EMBL/GenBank/DDBJ whole genome shotgun (WGS) entry which is preliminary data.</text>
</comment>
<evidence type="ECO:0000256" key="1">
    <source>
        <dbReference type="SAM" id="MobiDB-lite"/>
    </source>
</evidence>
<name>A0ABD6AXG1_9EURY</name>